<dbReference type="InterPro" id="IPR005496">
    <property type="entry name" value="Integral_membrane_TerC"/>
</dbReference>
<dbReference type="AlphaFoldDB" id="A0A1N7MU60"/>
<dbReference type="Pfam" id="PF03741">
    <property type="entry name" value="TerC"/>
    <property type="match status" value="1"/>
</dbReference>
<feature type="transmembrane region" description="Helical" evidence="6">
    <location>
        <begin position="156"/>
        <end position="177"/>
    </location>
</feature>
<dbReference type="Proteomes" id="UP000185678">
    <property type="component" value="Unassembled WGS sequence"/>
</dbReference>
<dbReference type="OrthoDB" id="9805314at2"/>
<accession>A0A1N7MU60</accession>
<comment type="similarity">
    <text evidence="2">Belongs to the TerC family.</text>
</comment>
<evidence type="ECO:0000256" key="4">
    <source>
        <dbReference type="ARBA" id="ARBA00022989"/>
    </source>
</evidence>
<dbReference type="PANTHER" id="PTHR30238">
    <property type="entry name" value="MEMBRANE BOUND PREDICTED REDOX MODULATOR"/>
    <property type="match status" value="1"/>
</dbReference>
<name>A0A1N7MU60_9PROT</name>
<dbReference type="STRING" id="80876.SAMN05421779_104359"/>
<keyword evidence="4 6" id="KW-1133">Transmembrane helix</keyword>
<keyword evidence="8" id="KW-1185">Reference proteome</keyword>
<evidence type="ECO:0000313" key="7">
    <source>
        <dbReference type="EMBL" id="SIS89675.1"/>
    </source>
</evidence>
<feature type="transmembrane region" description="Helical" evidence="6">
    <location>
        <begin position="189"/>
        <end position="209"/>
    </location>
</feature>
<sequence>MLELLTDPAAWASLITLSVLEIVLGIDNVIFLSIVASRLPPEQRAKARKIGLAMALIFRVVLLGSLSWIIGLTEPLFTLMDLAISWRDIVLVGGGLFLLVKATMEIHGMLEGGDEHGPDAGPRHISFTSAVIQISLLDVVFSLDSVITAIGMANQLPVMIAAVVIAILVMLVAAETVGRFVENHPTVKMLALAFLLVVGMALVADGAHFHVPRGYVYFAIAFSALVEALNLWAAAARKKKRAQQ</sequence>
<comment type="subcellular location">
    <subcellularLocation>
        <location evidence="1">Membrane</location>
        <topology evidence="1">Multi-pass membrane protein</topology>
    </subcellularLocation>
</comment>
<evidence type="ECO:0000256" key="6">
    <source>
        <dbReference type="SAM" id="Phobius"/>
    </source>
</evidence>
<evidence type="ECO:0000256" key="3">
    <source>
        <dbReference type="ARBA" id="ARBA00022692"/>
    </source>
</evidence>
<dbReference type="PANTHER" id="PTHR30238:SF4">
    <property type="entry name" value="SLL1022 PROTEIN"/>
    <property type="match status" value="1"/>
</dbReference>
<proteinExistence type="inferred from homology"/>
<organism evidence="7 8">
    <name type="scientific">Insolitispirillum peregrinum</name>
    <dbReference type="NCBI Taxonomy" id="80876"/>
    <lineage>
        <taxon>Bacteria</taxon>
        <taxon>Pseudomonadati</taxon>
        <taxon>Pseudomonadota</taxon>
        <taxon>Alphaproteobacteria</taxon>
        <taxon>Rhodospirillales</taxon>
        <taxon>Novispirillaceae</taxon>
        <taxon>Insolitispirillum</taxon>
    </lineage>
</organism>
<evidence type="ECO:0000256" key="2">
    <source>
        <dbReference type="ARBA" id="ARBA00007511"/>
    </source>
</evidence>
<dbReference type="GO" id="GO:0016020">
    <property type="term" value="C:membrane"/>
    <property type="evidence" value="ECO:0007669"/>
    <property type="project" value="UniProtKB-SubCell"/>
</dbReference>
<evidence type="ECO:0000256" key="1">
    <source>
        <dbReference type="ARBA" id="ARBA00004141"/>
    </source>
</evidence>
<feature type="transmembrane region" description="Helical" evidence="6">
    <location>
        <begin position="215"/>
        <end position="235"/>
    </location>
</feature>
<gene>
    <name evidence="7" type="ORF">SAMN05421779_104359</name>
</gene>
<feature type="transmembrane region" description="Helical" evidence="6">
    <location>
        <begin position="125"/>
        <end position="150"/>
    </location>
</feature>
<feature type="transmembrane region" description="Helical" evidence="6">
    <location>
        <begin position="84"/>
        <end position="104"/>
    </location>
</feature>
<evidence type="ECO:0000313" key="8">
    <source>
        <dbReference type="Proteomes" id="UP000185678"/>
    </source>
</evidence>
<keyword evidence="5 6" id="KW-0472">Membrane</keyword>
<feature type="transmembrane region" description="Helical" evidence="6">
    <location>
        <begin position="12"/>
        <end position="39"/>
    </location>
</feature>
<reference evidence="7 8" key="1">
    <citation type="submission" date="2017-01" db="EMBL/GenBank/DDBJ databases">
        <authorList>
            <person name="Mah S.A."/>
            <person name="Swanson W.J."/>
            <person name="Moy G.W."/>
            <person name="Vacquier V.D."/>
        </authorList>
    </citation>
    <scope>NUCLEOTIDE SEQUENCE [LARGE SCALE GENOMIC DNA]</scope>
    <source>
        <strain evidence="7 8">DSM 11589</strain>
    </source>
</reference>
<protein>
    <submittedName>
        <fullName evidence="7">Membrane protein TerC, possibly involved in tellurium resistance</fullName>
    </submittedName>
</protein>
<dbReference type="EMBL" id="FTOA01000004">
    <property type="protein sequence ID" value="SIS89675.1"/>
    <property type="molecule type" value="Genomic_DNA"/>
</dbReference>
<feature type="transmembrane region" description="Helical" evidence="6">
    <location>
        <begin position="51"/>
        <end position="72"/>
    </location>
</feature>
<evidence type="ECO:0000256" key="5">
    <source>
        <dbReference type="ARBA" id="ARBA00023136"/>
    </source>
</evidence>
<dbReference type="RefSeq" id="WP_076400784.1">
    <property type="nucleotide sequence ID" value="NZ_FTOA01000004.1"/>
</dbReference>
<keyword evidence="3 6" id="KW-0812">Transmembrane</keyword>